<dbReference type="InParanoid" id="A0A136IN89"/>
<proteinExistence type="predicted"/>
<organism evidence="1 2">
    <name type="scientific">Microdochium bolleyi</name>
    <dbReference type="NCBI Taxonomy" id="196109"/>
    <lineage>
        <taxon>Eukaryota</taxon>
        <taxon>Fungi</taxon>
        <taxon>Dikarya</taxon>
        <taxon>Ascomycota</taxon>
        <taxon>Pezizomycotina</taxon>
        <taxon>Sordariomycetes</taxon>
        <taxon>Xylariomycetidae</taxon>
        <taxon>Xylariales</taxon>
        <taxon>Microdochiaceae</taxon>
        <taxon>Microdochium</taxon>
    </lineage>
</organism>
<accession>A0A136IN89</accession>
<evidence type="ECO:0000313" key="1">
    <source>
        <dbReference type="EMBL" id="KXJ86422.1"/>
    </source>
</evidence>
<dbReference type="AlphaFoldDB" id="A0A136IN89"/>
<evidence type="ECO:0000313" key="2">
    <source>
        <dbReference type="Proteomes" id="UP000070501"/>
    </source>
</evidence>
<gene>
    <name evidence="1" type="ORF">Micbo1qcDRAFT_168464</name>
</gene>
<keyword evidence="2" id="KW-1185">Reference proteome</keyword>
<dbReference type="Proteomes" id="UP000070501">
    <property type="component" value="Unassembled WGS sequence"/>
</dbReference>
<name>A0A136IN89_9PEZI</name>
<sequence>MGWIPWRCHDRALAADFIHRSKWSFYQDANVTGIAVGKEEVLSGRWDELYVDYDFQLFSCAYTWKKTRRAALSGVVLDGYAGDGHQT</sequence>
<feature type="non-terminal residue" evidence="1">
    <location>
        <position position="87"/>
    </location>
</feature>
<reference evidence="2" key="1">
    <citation type="submission" date="2016-02" db="EMBL/GenBank/DDBJ databases">
        <title>Draft genome sequence of Microdochium bolleyi, a fungal endophyte of beachgrass.</title>
        <authorList>
            <consortium name="DOE Joint Genome Institute"/>
            <person name="David A.S."/>
            <person name="May G."/>
            <person name="Haridas S."/>
            <person name="Lim J."/>
            <person name="Wang M."/>
            <person name="Labutti K."/>
            <person name="Lipzen A."/>
            <person name="Barry K."/>
            <person name="Grigoriev I.V."/>
        </authorList>
    </citation>
    <scope>NUCLEOTIDE SEQUENCE [LARGE SCALE GENOMIC DNA]</scope>
    <source>
        <strain evidence="2">J235TASD1</strain>
    </source>
</reference>
<dbReference type="STRING" id="196109.A0A136IN89"/>
<dbReference type="EMBL" id="KQ964268">
    <property type="protein sequence ID" value="KXJ86422.1"/>
    <property type="molecule type" value="Genomic_DNA"/>
</dbReference>
<dbReference type="OrthoDB" id="3501153at2759"/>
<protein>
    <submittedName>
        <fullName evidence="1">Uncharacterized protein</fullName>
    </submittedName>
</protein>